<dbReference type="Pfam" id="PF00534">
    <property type="entry name" value="Glycos_transf_1"/>
    <property type="match status" value="1"/>
</dbReference>
<protein>
    <submittedName>
        <fullName evidence="3">Glycosyltransferase involved in cell wall bisynthesis</fullName>
    </submittedName>
</protein>
<dbReference type="InterPro" id="IPR028098">
    <property type="entry name" value="Glyco_trans_4-like_N"/>
</dbReference>
<dbReference type="GO" id="GO:0016757">
    <property type="term" value="F:glycosyltransferase activity"/>
    <property type="evidence" value="ECO:0007669"/>
    <property type="project" value="InterPro"/>
</dbReference>
<sequence>MMSELKRIAIVGTTADSILNFRKELIVSLVALGYEVFAFATDYKALDRVRVREIGAEPVDYILSRTGLNPVRDLLDMLKLVKIFKHLKPDLVFSYFSKPVIFSTLAARLAGVKTRVGMLEGLGFSFTLQPQGVSLKAAFIRNVQVLLYRLTFPFLDRMVFLNEDDYKDLVVLRKIRVKKYCILGGIGLDLARYPLSIVPTSPVRFIFVGRFLIEKGIREYLAACEMLKAQYPHVECVIIGAIDSNSPGFIGEEIERLVKKGVILCPGHVANVSDWLASSSVFILPSYREGFPRSTQEAMAIGRAVITTDVPGCKDTVFDGINGFLIPPWSADAILKKMIVFVENVDLAISMGRESHRIAQRDFSSVVVNRKLISFVVGDL</sequence>
<dbReference type="EMBL" id="FNBM01000013">
    <property type="protein sequence ID" value="SDG53394.1"/>
    <property type="molecule type" value="Genomic_DNA"/>
</dbReference>
<proteinExistence type="predicted"/>
<keyword evidence="3" id="KW-0808">Transferase</keyword>
<dbReference type="PANTHER" id="PTHR12526">
    <property type="entry name" value="GLYCOSYLTRANSFERASE"/>
    <property type="match status" value="1"/>
</dbReference>
<reference evidence="3 4" key="1">
    <citation type="submission" date="2016-10" db="EMBL/GenBank/DDBJ databases">
        <authorList>
            <person name="de Groot N.N."/>
        </authorList>
    </citation>
    <scope>NUCLEOTIDE SEQUENCE [LARGE SCALE GENOMIC DNA]</scope>
    <source>
        <strain evidence="3 4">LMG 25475</strain>
    </source>
</reference>
<dbReference type="SUPFAM" id="SSF53756">
    <property type="entry name" value="UDP-Glycosyltransferase/glycogen phosphorylase"/>
    <property type="match status" value="1"/>
</dbReference>
<dbReference type="CDD" id="cd03808">
    <property type="entry name" value="GT4_CapM-like"/>
    <property type="match status" value="1"/>
</dbReference>
<name>A0A1G7V0Z8_9GAMM</name>
<dbReference type="Gene3D" id="3.40.50.2000">
    <property type="entry name" value="Glycogen Phosphorylase B"/>
    <property type="match status" value="2"/>
</dbReference>
<dbReference type="PANTHER" id="PTHR12526:SF638">
    <property type="entry name" value="SPORE COAT PROTEIN SA"/>
    <property type="match status" value="1"/>
</dbReference>
<evidence type="ECO:0000259" key="1">
    <source>
        <dbReference type="Pfam" id="PF00534"/>
    </source>
</evidence>
<accession>A0A1G7V0Z8</accession>
<evidence type="ECO:0000313" key="3">
    <source>
        <dbReference type="EMBL" id="SDG53394.1"/>
    </source>
</evidence>
<feature type="domain" description="Glycosyltransferase subfamily 4-like N-terminal" evidence="2">
    <location>
        <begin position="70"/>
        <end position="138"/>
    </location>
</feature>
<evidence type="ECO:0000259" key="2">
    <source>
        <dbReference type="Pfam" id="PF13477"/>
    </source>
</evidence>
<dbReference type="STRING" id="640205.SAMN05216381_4235"/>
<dbReference type="InterPro" id="IPR001296">
    <property type="entry name" value="Glyco_trans_1"/>
</dbReference>
<evidence type="ECO:0000313" key="4">
    <source>
        <dbReference type="Proteomes" id="UP000243378"/>
    </source>
</evidence>
<dbReference type="GO" id="GO:1901135">
    <property type="term" value="P:carbohydrate derivative metabolic process"/>
    <property type="evidence" value="ECO:0007669"/>
    <property type="project" value="UniProtKB-ARBA"/>
</dbReference>
<dbReference type="AlphaFoldDB" id="A0A1G7V0Z8"/>
<dbReference type="Pfam" id="PF13477">
    <property type="entry name" value="Glyco_trans_4_2"/>
    <property type="match status" value="1"/>
</dbReference>
<dbReference type="Proteomes" id="UP000243378">
    <property type="component" value="Unassembled WGS sequence"/>
</dbReference>
<feature type="domain" description="Glycosyl transferase family 1" evidence="1">
    <location>
        <begin position="202"/>
        <end position="352"/>
    </location>
</feature>
<organism evidence="3 4">
    <name type="scientific">Phytopseudomonas seleniipraecipitans</name>
    <dbReference type="NCBI Taxonomy" id="640205"/>
    <lineage>
        <taxon>Bacteria</taxon>
        <taxon>Pseudomonadati</taxon>
        <taxon>Pseudomonadota</taxon>
        <taxon>Gammaproteobacteria</taxon>
        <taxon>Pseudomonadales</taxon>
        <taxon>Pseudomonadaceae</taxon>
        <taxon>Phytopseudomonas</taxon>
    </lineage>
</organism>
<gene>
    <name evidence="3" type="ORF">SAMN05216381_4235</name>
</gene>